<dbReference type="Pfam" id="PF01359">
    <property type="entry name" value="Transposase_1"/>
    <property type="match status" value="1"/>
</dbReference>
<reference evidence="2" key="1">
    <citation type="submission" date="2020-12" db="UniProtKB">
        <authorList>
            <consortium name="WormBaseParasite"/>
        </authorList>
    </citation>
    <scope>IDENTIFICATION</scope>
    <source>
        <strain evidence="2">MHco3</strain>
    </source>
</reference>
<accession>A0A7I4Z239</accession>
<dbReference type="Gene3D" id="3.30.420.10">
    <property type="entry name" value="Ribonuclease H-like superfamily/Ribonuclease H"/>
    <property type="match status" value="1"/>
</dbReference>
<dbReference type="OrthoDB" id="5866913at2759"/>
<dbReference type="WBParaSite" id="HCON_00176710-00001">
    <property type="protein sequence ID" value="HCON_00176710-00001"/>
    <property type="gene ID" value="HCON_00176710"/>
</dbReference>
<dbReference type="InterPro" id="IPR001888">
    <property type="entry name" value="Transposase_1"/>
</dbReference>
<evidence type="ECO:0000313" key="1">
    <source>
        <dbReference type="Proteomes" id="UP000025227"/>
    </source>
</evidence>
<keyword evidence="1" id="KW-1185">Reference proteome</keyword>
<sequence>MPHDFKPSQLHLRNTTLFLFYLAKKALEHLITGDEKWILYSDVHRRAQRVDKGADAGDIPKPNVHAEEVRLSIWWSVRGVEWELLNEGCTVIADVYIKGTVYDEFKVPFLTGIDRTTLEQSDNNEKSAKTMNKKK</sequence>
<dbReference type="InterPro" id="IPR052709">
    <property type="entry name" value="Transposase-MT_Hybrid"/>
</dbReference>
<dbReference type="InterPro" id="IPR036397">
    <property type="entry name" value="RNaseH_sf"/>
</dbReference>
<protein>
    <submittedName>
        <fullName evidence="2">Pkinase_fungal domain-containing protein</fullName>
    </submittedName>
</protein>
<dbReference type="AlphaFoldDB" id="A0A7I4Z239"/>
<name>A0A7I4Z239_HAECO</name>
<dbReference type="GO" id="GO:0003676">
    <property type="term" value="F:nucleic acid binding"/>
    <property type="evidence" value="ECO:0007669"/>
    <property type="project" value="InterPro"/>
</dbReference>
<dbReference type="Proteomes" id="UP000025227">
    <property type="component" value="Unplaced"/>
</dbReference>
<dbReference type="PANTHER" id="PTHR46060">
    <property type="entry name" value="MARINER MOS1 TRANSPOSASE-LIKE PROTEIN"/>
    <property type="match status" value="1"/>
</dbReference>
<proteinExistence type="predicted"/>
<organism evidence="1 2">
    <name type="scientific">Haemonchus contortus</name>
    <name type="common">Barber pole worm</name>
    <dbReference type="NCBI Taxonomy" id="6289"/>
    <lineage>
        <taxon>Eukaryota</taxon>
        <taxon>Metazoa</taxon>
        <taxon>Ecdysozoa</taxon>
        <taxon>Nematoda</taxon>
        <taxon>Chromadorea</taxon>
        <taxon>Rhabditida</taxon>
        <taxon>Rhabditina</taxon>
        <taxon>Rhabditomorpha</taxon>
        <taxon>Strongyloidea</taxon>
        <taxon>Trichostrongylidae</taxon>
        <taxon>Haemonchus</taxon>
    </lineage>
</organism>
<evidence type="ECO:0000313" key="2">
    <source>
        <dbReference type="WBParaSite" id="HCON_00176710-00001"/>
    </source>
</evidence>
<dbReference type="PANTHER" id="PTHR46060:SF1">
    <property type="entry name" value="MARINER MOS1 TRANSPOSASE-LIKE PROTEIN"/>
    <property type="match status" value="1"/>
</dbReference>